<evidence type="ECO:0000259" key="2">
    <source>
        <dbReference type="Pfam" id="PF14303"/>
    </source>
</evidence>
<reference evidence="3 4" key="1">
    <citation type="submission" date="2024-01" db="EMBL/GenBank/DDBJ databases">
        <title>The complete chloroplast genome sequence of Lithospermum erythrorhizon: insights into the phylogenetic relationship among Boraginaceae species and the maternal lineages of purple gromwells.</title>
        <authorList>
            <person name="Okada T."/>
            <person name="Watanabe K."/>
        </authorList>
    </citation>
    <scope>NUCLEOTIDE SEQUENCE [LARGE SCALE GENOMIC DNA]</scope>
</reference>
<dbReference type="Pfam" id="PF14303">
    <property type="entry name" value="NAM-associated"/>
    <property type="match status" value="1"/>
</dbReference>
<dbReference type="InterPro" id="IPR029466">
    <property type="entry name" value="NAM-associated_C"/>
</dbReference>
<keyword evidence="4" id="KW-1185">Reference proteome</keyword>
<feature type="region of interest" description="Disordered" evidence="1">
    <location>
        <begin position="47"/>
        <end position="71"/>
    </location>
</feature>
<dbReference type="AlphaFoldDB" id="A0AAV3QXA2"/>
<proteinExistence type="predicted"/>
<gene>
    <name evidence="3" type="ORF">LIER_40533</name>
</gene>
<comment type="caution">
    <text evidence="3">The sequence shown here is derived from an EMBL/GenBank/DDBJ whole genome shotgun (WGS) entry which is preliminary data.</text>
</comment>
<dbReference type="EMBL" id="BAABME010023545">
    <property type="protein sequence ID" value="GAA0168279.1"/>
    <property type="molecule type" value="Genomic_DNA"/>
</dbReference>
<evidence type="ECO:0000256" key="1">
    <source>
        <dbReference type="SAM" id="MobiDB-lite"/>
    </source>
</evidence>
<evidence type="ECO:0000313" key="4">
    <source>
        <dbReference type="Proteomes" id="UP001454036"/>
    </source>
</evidence>
<name>A0AAV3QXA2_LITER</name>
<dbReference type="Proteomes" id="UP001454036">
    <property type="component" value="Unassembled WGS sequence"/>
</dbReference>
<organism evidence="3 4">
    <name type="scientific">Lithospermum erythrorhizon</name>
    <name type="common">Purple gromwell</name>
    <name type="synonym">Lithospermum officinale var. erythrorhizon</name>
    <dbReference type="NCBI Taxonomy" id="34254"/>
    <lineage>
        <taxon>Eukaryota</taxon>
        <taxon>Viridiplantae</taxon>
        <taxon>Streptophyta</taxon>
        <taxon>Embryophyta</taxon>
        <taxon>Tracheophyta</taxon>
        <taxon>Spermatophyta</taxon>
        <taxon>Magnoliopsida</taxon>
        <taxon>eudicotyledons</taxon>
        <taxon>Gunneridae</taxon>
        <taxon>Pentapetalae</taxon>
        <taxon>asterids</taxon>
        <taxon>lamiids</taxon>
        <taxon>Boraginales</taxon>
        <taxon>Boraginaceae</taxon>
        <taxon>Boraginoideae</taxon>
        <taxon>Lithospermeae</taxon>
        <taxon>Lithospermum</taxon>
    </lineage>
</organism>
<sequence length="149" mass="16938">MYNSIEKHHFRFDHCWDLLKNEQKWIDREATIVPCKRKSTMSCSMPTLESDTVTNELPVSSNENDNERSIGRKAAKERKRLSKSLLADGSSLSSAISELMDEKKKAHIEKMMSSALSIQSAIDQRDALLDIQKAQLAEAKEGNRIKSEK</sequence>
<feature type="compositionally biased region" description="Polar residues" evidence="1">
    <location>
        <begin position="47"/>
        <end position="63"/>
    </location>
</feature>
<feature type="domain" description="No apical meristem-associated C-terminal" evidence="2">
    <location>
        <begin position="9"/>
        <end position="140"/>
    </location>
</feature>
<accession>A0AAV3QXA2</accession>
<evidence type="ECO:0000313" key="3">
    <source>
        <dbReference type="EMBL" id="GAA0168279.1"/>
    </source>
</evidence>
<protein>
    <recommendedName>
        <fullName evidence="2">No apical meristem-associated C-terminal domain-containing protein</fullName>
    </recommendedName>
</protein>